<evidence type="ECO:0000313" key="1">
    <source>
        <dbReference type="EMBL" id="KAI3724049.1"/>
    </source>
</evidence>
<evidence type="ECO:0000313" key="2">
    <source>
        <dbReference type="Proteomes" id="UP001055811"/>
    </source>
</evidence>
<dbReference type="EMBL" id="CM042014">
    <property type="protein sequence ID" value="KAI3724049.1"/>
    <property type="molecule type" value="Genomic_DNA"/>
</dbReference>
<keyword evidence="2" id="KW-1185">Reference proteome</keyword>
<gene>
    <name evidence="1" type="ORF">L2E82_35814</name>
</gene>
<organism evidence="1 2">
    <name type="scientific">Cichorium intybus</name>
    <name type="common">Chicory</name>
    <dbReference type="NCBI Taxonomy" id="13427"/>
    <lineage>
        <taxon>Eukaryota</taxon>
        <taxon>Viridiplantae</taxon>
        <taxon>Streptophyta</taxon>
        <taxon>Embryophyta</taxon>
        <taxon>Tracheophyta</taxon>
        <taxon>Spermatophyta</taxon>
        <taxon>Magnoliopsida</taxon>
        <taxon>eudicotyledons</taxon>
        <taxon>Gunneridae</taxon>
        <taxon>Pentapetalae</taxon>
        <taxon>asterids</taxon>
        <taxon>campanulids</taxon>
        <taxon>Asterales</taxon>
        <taxon>Asteraceae</taxon>
        <taxon>Cichorioideae</taxon>
        <taxon>Cichorieae</taxon>
        <taxon>Cichoriinae</taxon>
        <taxon>Cichorium</taxon>
    </lineage>
</organism>
<comment type="caution">
    <text evidence="1">The sequence shown here is derived from an EMBL/GenBank/DDBJ whole genome shotgun (WGS) entry which is preliminary data.</text>
</comment>
<protein>
    <submittedName>
        <fullName evidence="1">Uncharacterized protein</fullName>
    </submittedName>
</protein>
<name>A0ACB9BPZ3_CICIN</name>
<reference evidence="2" key="1">
    <citation type="journal article" date="2022" name="Mol. Ecol. Resour.">
        <title>The genomes of chicory, endive, great burdock and yacon provide insights into Asteraceae palaeo-polyploidization history and plant inulin production.</title>
        <authorList>
            <person name="Fan W."/>
            <person name="Wang S."/>
            <person name="Wang H."/>
            <person name="Wang A."/>
            <person name="Jiang F."/>
            <person name="Liu H."/>
            <person name="Zhao H."/>
            <person name="Xu D."/>
            <person name="Zhang Y."/>
        </authorList>
    </citation>
    <scope>NUCLEOTIDE SEQUENCE [LARGE SCALE GENOMIC DNA]</scope>
    <source>
        <strain evidence="2">cv. Punajuju</strain>
    </source>
</reference>
<dbReference type="Proteomes" id="UP001055811">
    <property type="component" value="Linkage Group LG06"/>
</dbReference>
<accession>A0ACB9BPZ3</accession>
<sequence length="311" mass="35387">MWTGKIPSLAHIKVWGYEAFVRRETHDKLAERSDRCFFIGYPKQSFRYLFYRPSEDVETLDETTLEETGNQHEEEVPVGPINISLPLRRSGRVSMPPEFYGFHITSDSDMLVSDHTLTNLDEPANYREAVAGPESAKWKEAMDSKIKSMYDNQVWNLVDNVPGRKTVGCKWIFKKKTDMDGKVHTYNARLVAKGFTQTPGVDYDETFSPVAKIKSIRIMLAIAAFHDYEIWPMDVKTAFFNGKLTENVYMNQPKGFVGTKHPDKVCKLERSIYGLKQASRSGISASMRKSKSLASLGVKMSPVYMSRLVGV</sequence>
<proteinExistence type="predicted"/>
<reference evidence="1 2" key="2">
    <citation type="journal article" date="2022" name="Mol. Ecol. Resour.">
        <title>The genomes of chicory, endive, great burdock and yacon provide insights into Asteraceae paleo-polyploidization history and plant inulin production.</title>
        <authorList>
            <person name="Fan W."/>
            <person name="Wang S."/>
            <person name="Wang H."/>
            <person name="Wang A."/>
            <person name="Jiang F."/>
            <person name="Liu H."/>
            <person name="Zhao H."/>
            <person name="Xu D."/>
            <person name="Zhang Y."/>
        </authorList>
    </citation>
    <scope>NUCLEOTIDE SEQUENCE [LARGE SCALE GENOMIC DNA]</scope>
    <source>
        <strain evidence="2">cv. Punajuju</strain>
        <tissue evidence="1">Leaves</tissue>
    </source>
</reference>